<evidence type="ECO:0000256" key="3">
    <source>
        <dbReference type="ARBA" id="ARBA00022723"/>
    </source>
</evidence>
<evidence type="ECO:0000259" key="7">
    <source>
        <dbReference type="Pfam" id="PF05681"/>
    </source>
</evidence>
<protein>
    <submittedName>
        <fullName evidence="8">L(+)-tartrate dehydratase subunit alpha</fullName>
        <ecNumber evidence="8">4.2.1.32</ecNumber>
    </submittedName>
</protein>
<dbReference type="InterPro" id="IPR051208">
    <property type="entry name" value="Class-I_Fumarase/Tartrate_DH"/>
</dbReference>
<dbReference type="GO" id="GO:0008730">
    <property type="term" value="F:L(+)-tartrate dehydratase activity"/>
    <property type="evidence" value="ECO:0007669"/>
    <property type="project" value="UniProtKB-EC"/>
</dbReference>
<keyword evidence="5" id="KW-0411">Iron-sulfur</keyword>
<accession>A0A0W0VHN3</accession>
<evidence type="ECO:0000256" key="1">
    <source>
        <dbReference type="ARBA" id="ARBA00008876"/>
    </source>
</evidence>
<dbReference type="OrthoDB" id="9798978at2"/>
<evidence type="ECO:0000313" key="8">
    <source>
        <dbReference type="EMBL" id="KTD19350.1"/>
    </source>
</evidence>
<comment type="caution">
    <text evidence="8">The sequence shown here is derived from an EMBL/GenBank/DDBJ whole genome shotgun (WGS) entry which is preliminary data.</text>
</comment>
<dbReference type="STRING" id="45067.Llan_2088"/>
<dbReference type="Proteomes" id="UP000054869">
    <property type="component" value="Unassembled WGS sequence"/>
</dbReference>
<dbReference type="GO" id="GO:0046872">
    <property type="term" value="F:metal ion binding"/>
    <property type="evidence" value="ECO:0007669"/>
    <property type="project" value="UniProtKB-KW"/>
</dbReference>
<dbReference type="PATRIC" id="fig|45067.4.peg.2196"/>
<name>A0A0W0VHN3_9GAMM</name>
<evidence type="ECO:0000256" key="4">
    <source>
        <dbReference type="ARBA" id="ARBA00023004"/>
    </source>
</evidence>
<keyword evidence="6 8" id="KW-0456">Lyase</keyword>
<evidence type="ECO:0000256" key="2">
    <source>
        <dbReference type="ARBA" id="ARBA00022485"/>
    </source>
</evidence>
<dbReference type="GO" id="GO:0051539">
    <property type="term" value="F:4 iron, 4 sulfur cluster binding"/>
    <property type="evidence" value="ECO:0007669"/>
    <property type="project" value="UniProtKB-KW"/>
</dbReference>
<dbReference type="EC" id="4.2.1.32" evidence="8"/>
<gene>
    <name evidence="8" type="primary">ttdA</name>
    <name evidence="8" type="ORF">Llan_2088</name>
</gene>
<dbReference type="NCBIfam" id="NF004885">
    <property type="entry name" value="PRK06246.1"/>
    <property type="match status" value="1"/>
</dbReference>
<evidence type="ECO:0000256" key="5">
    <source>
        <dbReference type="ARBA" id="ARBA00023014"/>
    </source>
</evidence>
<dbReference type="Pfam" id="PF05681">
    <property type="entry name" value="Fumerase"/>
    <property type="match status" value="1"/>
</dbReference>
<dbReference type="PANTHER" id="PTHR30389">
    <property type="entry name" value="FUMARATE HYDRATASE-RELATED"/>
    <property type="match status" value="1"/>
</dbReference>
<dbReference type="PANTHER" id="PTHR30389:SF17">
    <property type="entry name" value="L(+)-TARTRATE DEHYDRATASE SUBUNIT ALPHA-RELATED"/>
    <property type="match status" value="1"/>
</dbReference>
<keyword evidence="3" id="KW-0479">Metal-binding</keyword>
<keyword evidence="2" id="KW-0004">4Fe-4S</keyword>
<proteinExistence type="inferred from homology"/>
<keyword evidence="9" id="KW-1185">Reference proteome</keyword>
<dbReference type="AlphaFoldDB" id="A0A0W0VHN3"/>
<feature type="domain" description="Fe-S hydro-lyase tartrate dehydratase alpha-type catalytic" evidence="7">
    <location>
        <begin position="11"/>
        <end position="278"/>
    </location>
</feature>
<dbReference type="InterPro" id="IPR004646">
    <property type="entry name" value="Fe-S_hydro-lyase_TtdA-typ_cat"/>
</dbReference>
<sequence length="280" mass="30342">MRIIHTNEIIDRIKNLCIEANIALREDVIRAYQQALHTEKSELGREVLKQLLENAEYAAKEKLPFCQDTGYAVFFIELGQNIHIEGGLLTEAIHEGVRQGYTQGCLRKSMLKSPICRVNTGDNTPAMINYDLVLGEKMKISLLIKGCGCDNMSRLKMFTPAEGLAAAKKFIIETIDQAGPNASPPVTIGIGLGGPFARAAVLAQKALLWPIGKINPDSQLASLESELLEEINALGIGPAGYGGTVTAFGLHIESGATHIASFPVAVNIDCHSHRVKEITL</sequence>
<organism evidence="8 9">
    <name type="scientific">Legionella lansingensis</name>
    <dbReference type="NCBI Taxonomy" id="45067"/>
    <lineage>
        <taxon>Bacteria</taxon>
        <taxon>Pseudomonadati</taxon>
        <taxon>Pseudomonadota</taxon>
        <taxon>Gammaproteobacteria</taxon>
        <taxon>Legionellales</taxon>
        <taxon>Legionellaceae</taxon>
        <taxon>Legionella</taxon>
    </lineage>
</organism>
<dbReference type="EMBL" id="LNYI01000051">
    <property type="protein sequence ID" value="KTD19350.1"/>
    <property type="molecule type" value="Genomic_DNA"/>
</dbReference>
<evidence type="ECO:0000256" key="6">
    <source>
        <dbReference type="ARBA" id="ARBA00023239"/>
    </source>
</evidence>
<dbReference type="NCBIfam" id="TIGR00722">
    <property type="entry name" value="ttdA_fumA_fumB"/>
    <property type="match status" value="1"/>
</dbReference>
<dbReference type="RefSeq" id="WP_028373851.1">
    <property type="nucleotide sequence ID" value="NZ_CAAAJD010000029.1"/>
</dbReference>
<evidence type="ECO:0000313" key="9">
    <source>
        <dbReference type="Proteomes" id="UP000054869"/>
    </source>
</evidence>
<keyword evidence="4" id="KW-0408">Iron</keyword>
<reference evidence="8 9" key="1">
    <citation type="submission" date="2015-11" db="EMBL/GenBank/DDBJ databases">
        <title>Genomic analysis of 38 Legionella species identifies large and diverse effector repertoires.</title>
        <authorList>
            <person name="Burstein D."/>
            <person name="Amaro F."/>
            <person name="Zusman T."/>
            <person name="Lifshitz Z."/>
            <person name="Cohen O."/>
            <person name="Gilbert J.A."/>
            <person name="Pupko T."/>
            <person name="Shuman H.A."/>
            <person name="Segal G."/>
        </authorList>
    </citation>
    <scope>NUCLEOTIDE SEQUENCE [LARGE SCALE GENOMIC DNA]</scope>
    <source>
        <strain evidence="8 9">ATCC 49751</strain>
    </source>
</reference>
<dbReference type="eggNOG" id="COG1951">
    <property type="taxonomic scope" value="Bacteria"/>
</dbReference>
<comment type="similarity">
    <text evidence="1">Belongs to the class-I fumarase family.</text>
</comment>